<feature type="compositionally biased region" description="Basic residues" evidence="1">
    <location>
        <begin position="89"/>
        <end position="101"/>
    </location>
</feature>
<dbReference type="PANTHER" id="PTHR31742">
    <property type="entry name" value="RPA-INTERACTING PROTEIN RPAIN"/>
    <property type="match status" value="1"/>
</dbReference>
<evidence type="ECO:0000313" key="4">
    <source>
        <dbReference type="Proteomes" id="UP000019132"/>
    </source>
</evidence>
<dbReference type="InterPro" id="IPR028158">
    <property type="entry name" value="RPA_interact_N_dom"/>
</dbReference>
<dbReference type="GO" id="GO:0006606">
    <property type="term" value="P:protein import into nucleus"/>
    <property type="evidence" value="ECO:0007669"/>
    <property type="project" value="TreeGrafter"/>
</dbReference>
<dbReference type="Proteomes" id="UP000019132">
    <property type="component" value="Unassembled WGS sequence"/>
</dbReference>
<dbReference type="HOGENOM" id="CLU_095511_0_0_1"/>
<dbReference type="InParanoid" id="K3X4N3"/>
<dbReference type="EnsemblProtists" id="PYU1_T012182">
    <property type="protein sequence ID" value="PYU1_T012182"/>
    <property type="gene ID" value="PYU1_G012156"/>
</dbReference>
<dbReference type="AlphaFoldDB" id="K3X4N3"/>
<sequence>MQLRDRHEQLKGAFRTSLSPPVWKDQLKQRCMQRLRQDRHKLLAKLRSPEAMTSITDEMKRLVYTEERRGEESAQPLHVPTHAGTSSSMHRRPRQHSRRTQRASEGRHPVFDLQSDDASMSLQEEFESHQQLRQHHTDEDMDEDAALNYASIEELVAAGKLSEDDYLDIVHSLEDELLAEMYGDVGVDTTEEQLAQQMVEFEEASLEAMLAGMDLGDSEVYYGDEDFDEFDCTSCGGGHGGMHVLCPICKVGSLKETASSGSSAPAIACACGFSYEMQQEPFHGVLEDFQEIIANAFMAHR</sequence>
<evidence type="ECO:0000256" key="1">
    <source>
        <dbReference type="SAM" id="MobiDB-lite"/>
    </source>
</evidence>
<reference evidence="3" key="3">
    <citation type="submission" date="2015-02" db="UniProtKB">
        <authorList>
            <consortium name="EnsemblProtists"/>
        </authorList>
    </citation>
    <scope>IDENTIFICATION</scope>
    <source>
        <strain evidence="3">DAOM BR144</strain>
    </source>
</reference>
<proteinExistence type="predicted"/>
<evidence type="ECO:0000259" key="2">
    <source>
        <dbReference type="Pfam" id="PF14766"/>
    </source>
</evidence>
<protein>
    <recommendedName>
        <fullName evidence="2">RPA-interacting protein N-terminal domain-containing protein</fullName>
    </recommendedName>
</protein>
<evidence type="ECO:0000313" key="3">
    <source>
        <dbReference type="EnsemblProtists" id="PYU1_T012182"/>
    </source>
</evidence>
<feature type="region of interest" description="Disordered" evidence="1">
    <location>
        <begin position="67"/>
        <end position="109"/>
    </location>
</feature>
<dbReference type="EMBL" id="GL376601">
    <property type="status" value="NOT_ANNOTATED_CDS"/>
    <property type="molecule type" value="Genomic_DNA"/>
</dbReference>
<dbReference type="GO" id="GO:0005634">
    <property type="term" value="C:nucleus"/>
    <property type="evidence" value="ECO:0007669"/>
    <property type="project" value="TreeGrafter"/>
</dbReference>
<accession>K3X4N3</accession>
<keyword evidence="4" id="KW-1185">Reference proteome</keyword>
<name>K3X4N3_GLOUD</name>
<dbReference type="Pfam" id="PF14766">
    <property type="entry name" value="RPA_interact_N"/>
    <property type="match status" value="1"/>
</dbReference>
<feature type="domain" description="RPA-interacting protein N-terminal" evidence="2">
    <location>
        <begin position="20"/>
        <end position="49"/>
    </location>
</feature>
<organism evidence="3 4">
    <name type="scientific">Globisporangium ultimum (strain ATCC 200006 / CBS 805.95 / DAOM BR144)</name>
    <name type="common">Pythium ultimum</name>
    <dbReference type="NCBI Taxonomy" id="431595"/>
    <lineage>
        <taxon>Eukaryota</taxon>
        <taxon>Sar</taxon>
        <taxon>Stramenopiles</taxon>
        <taxon>Oomycota</taxon>
        <taxon>Peronosporomycetes</taxon>
        <taxon>Pythiales</taxon>
        <taxon>Pythiaceae</taxon>
        <taxon>Globisporangium</taxon>
    </lineage>
</organism>
<reference evidence="4" key="1">
    <citation type="journal article" date="2010" name="Genome Biol.">
        <title>Genome sequence of the necrotrophic plant pathogen Pythium ultimum reveals original pathogenicity mechanisms and effector repertoire.</title>
        <authorList>
            <person name="Levesque C.A."/>
            <person name="Brouwer H."/>
            <person name="Cano L."/>
            <person name="Hamilton J.P."/>
            <person name="Holt C."/>
            <person name="Huitema E."/>
            <person name="Raffaele S."/>
            <person name="Robideau G.P."/>
            <person name="Thines M."/>
            <person name="Win J."/>
            <person name="Zerillo M.M."/>
            <person name="Beakes G.W."/>
            <person name="Boore J.L."/>
            <person name="Busam D."/>
            <person name="Dumas B."/>
            <person name="Ferriera S."/>
            <person name="Fuerstenberg S.I."/>
            <person name="Gachon C.M."/>
            <person name="Gaulin E."/>
            <person name="Govers F."/>
            <person name="Grenville-Briggs L."/>
            <person name="Horner N."/>
            <person name="Hostetler J."/>
            <person name="Jiang R.H."/>
            <person name="Johnson J."/>
            <person name="Krajaejun T."/>
            <person name="Lin H."/>
            <person name="Meijer H.J."/>
            <person name="Moore B."/>
            <person name="Morris P."/>
            <person name="Phuntmart V."/>
            <person name="Puiu D."/>
            <person name="Shetty J."/>
            <person name="Stajich J.E."/>
            <person name="Tripathy S."/>
            <person name="Wawra S."/>
            <person name="van West P."/>
            <person name="Whitty B.R."/>
            <person name="Coutinho P.M."/>
            <person name="Henrissat B."/>
            <person name="Martin F."/>
            <person name="Thomas P.D."/>
            <person name="Tyler B.M."/>
            <person name="De Vries R.P."/>
            <person name="Kamoun S."/>
            <person name="Yandell M."/>
            <person name="Tisserat N."/>
            <person name="Buell C.R."/>
        </authorList>
    </citation>
    <scope>NUCLEOTIDE SEQUENCE</scope>
    <source>
        <strain evidence="4">DAOM:BR144</strain>
    </source>
</reference>
<dbReference type="PANTHER" id="PTHR31742:SF1">
    <property type="entry name" value="RPA-INTERACTING PROTEIN"/>
    <property type="match status" value="1"/>
</dbReference>
<dbReference type="VEuPathDB" id="FungiDB:PYU1_G012156"/>
<dbReference type="STRING" id="431595.K3X4N3"/>
<reference evidence="4" key="2">
    <citation type="submission" date="2010-04" db="EMBL/GenBank/DDBJ databases">
        <authorList>
            <person name="Buell R."/>
            <person name="Hamilton J."/>
            <person name="Hostetler J."/>
        </authorList>
    </citation>
    <scope>NUCLEOTIDE SEQUENCE [LARGE SCALE GENOMIC DNA]</scope>
    <source>
        <strain evidence="4">DAOM:BR144</strain>
    </source>
</reference>
<dbReference type="eggNOG" id="ENOG502SFYB">
    <property type="taxonomic scope" value="Eukaryota"/>
</dbReference>
<dbReference type="InterPro" id="IPR028156">
    <property type="entry name" value="RIP"/>
</dbReference>